<keyword evidence="1" id="KW-0812">Transmembrane</keyword>
<sequence>MKPCVTISNVDLSFLSLGICFVRFCFRVMYCMDGFVFWVFWLVCFACL</sequence>
<evidence type="ECO:0000256" key="1">
    <source>
        <dbReference type="SAM" id="Phobius"/>
    </source>
</evidence>
<name>A0A8S5TKV0_9CAUD</name>
<keyword evidence="1" id="KW-1133">Transmembrane helix</keyword>
<evidence type="ECO:0008006" key="3">
    <source>
        <dbReference type="Google" id="ProtNLM"/>
    </source>
</evidence>
<evidence type="ECO:0000313" key="2">
    <source>
        <dbReference type="EMBL" id="DAF63683.1"/>
    </source>
</evidence>
<dbReference type="EMBL" id="BK032843">
    <property type="protein sequence ID" value="DAF63683.1"/>
    <property type="molecule type" value="Genomic_DNA"/>
</dbReference>
<keyword evidence="1" id="KW-0472">Membrane</keyword>
<reference evidence="2" key="1">
    <citation type="journal article" date="2021" name="Proc. Natl. Acad. Sci. U.S.A.">
        <title>A Catalog of Tens of Thousands of Viruses from Human Metagenomes Reveals Hidden Associations with Chronic Diseases.</title>
        <authorList>
            <person name="Tisza M.J."/>
            <person name="Buck C.B."/>
        </authorList>
    </citation>
    <scope>NUCLEOTIDE SEQUENCE</scope>
    <source>
        <strain evidence="2">Ctz6O13</strain>
    </source>
</reference>
<organism evidence="2">
    <name type="scientific">Podoviridae sp. ctz6O13</name>
    <dbReference type="NCBI Taxonomy" id="2827757"/>
    <lineage>
        <taxon>Viruses</taxon>
        <taxon>Duplodnaviria</taxon>
        <taxon>Heunggongvirae</taxon>
        <taxon>Uroviricota</taxon>
        <taxon>Caudoviricetes</taxon>
    </lineage>
</organism>
<protein>
    <recommendedName>
        <fullName evidence="3">Transmembrane protein</fullName>
    </recommendedName>
</protein>
<accession>A0A8S5TKV0</accession>
<proteinExistence type="predicted"/>
<feature type="transmembrane region" description="Helical" evidence="1">
    <location>
        <begin position="12"/>
        <end position="41"/>
    </location>
</feature>